<keyword evidence="6" id="KW-1185">Reference proteome</keyword>
<dbReference type="Pfam" id="PF02784">
    <property type="entry name" value="Orn_Arg_deC_N"/>
    <property type="match status" value="1"/>
</dbReference>
<dbReference type="PRINTS" id="PR01182">
    <property type="entry name" value="ORNDCRBXLASE"/>
</dbReference>
<dbReference type="SUPFAM" id="SSF50621">
    <property type="entry name" value="Alanine racemase C-terminal domain-like"/>
    <property type="match status" value="1"/>
</dbReference>
<dbReference type="SUPFAM" id="SSF51419">
    <property type="entry name" value="PLP-binding barrel"/>
    <property type="match status" value="1"/>
</dbReference>
<evidence type="ECO:0000256" key="4">
    <source>
        <dbReference type="ARBA" id="ARBA00023239"/>
    </source>
</evidence>
<name>A0ABM1IUX4_POLDO</name>
<dbReference type="GeneID" id="107070384"/>
<feature type="domain" description="Orn/DAP/Arg decarboxylase 2 N-terminal" evidence="5">
    <location>
        <begin position="42"/>
        <end position="277"/>
    </location>
</feature>
<evidence type="ECO:0000256" key="2">
    <source>
        <dbReference type="ARBA" id="ARBA00008872"/>
    </source>
</evidence>
<proteinExistence type="inferred from homology"/>
<reference evidence="7" key="1">
    <citation type="submission" date="2025-08" db="UniProtKB">
        <authorList>
            <consortium name="RefSeq"/>
        </authorList>
    </citation>
    <scope>IDENTIFICATION</scope>
    <source>
        <tissue evidence="7">Whole body</tissue>
    </source>
</reference>
<dbReference type="InterPro" id="IPR029066">
    <property type="entry name" value="PLP-binding_barrel"/>
</dbReference>
<evidence type="ECO:0000259" key="5">
    <source>
        <dbReference type="Pfam" id="PF02784"/>
    </source>
</evidence>
<dbReference type="InterPro" id="IPR002433">
    <property type="entry name" value="Orn_de-COase"/>
</dbReference>
<dbReference type="PANTHER" id="PTHR11482">
    <property type="entry name" value="ARGININE/DIAMINOPIMELATE/ORNITHINE DECARBOXYLASE"/>
    <property type="match status" value="1"/>
</dbReference>
<dbReference type="RefSeq" id="XP_015184011.1">
    <property type="nucleotide sequence ID" value="XM_015328525.1"/>
</dbReference>
<protein>
    <submittedName>
        <fullName evidence="7">Antizyme inhibitor 2-like isoform X1</fullName>
    </submittedName>
</protein>
<evidence type="ECO:0000256" key="1">
    <source>
        <dbReference type="ARBA" id="ARBA00001933"/>
    </source>
</evidence>
<dbReference type="PRINTS" id="PR01179">
    <property type="entry name" value="ODADCRBXLASE"/>
</dbReference>
<dbReference type="PROSITE" id="PS00879">
    <property type="entry name" value="ODR_DC_2_2"/>
    <property type="match status" value="1"/>
</dbReference>
<comment type="cofactor">
    <cofactor evidence="1">
        <name>pyridoxal 5'-phosphate</name>
        <dbReference type="ChEBI" id="CHEBI:597326"/>
    </cofactor>
</comment>
<dbReference type="Gene3D" id="2.40.37.10">
    <property type="entry name" value="Lyase, Ornithine Decarboxylase, Chain A, domain 1"/>
    <property type="match status" value="1"/>
</dbReference>
<accession>A0ABM1IUX4</accession>
<dbReference type="CDD" id="cd00622">
    <property type="entry name" value="PLPDE_III_ODC"/>
    <property type="match status" value="1"/>
</dbReference>
<keyword evidence="3" id="KW-0663">Pyridoxal phosphate</keyword>
<sequence>MSSSLINGNEIKIYEDQVKEYDILKEIIASRDQEDAFYILDLGDIIKKHRNWLKKMPRVVPHFAIKCNPDPTVIKILAAMNASFDCASPQEIEQVMQYGVTPDRIIFANPTKCPSQIKFAKNVGVDKMTVDNELELYKIKNLFPEAKIIIRFRCDSNSNLTKFINLGIKFGCDPGDEANKLIQISKNLGLTLHGFSFHVGSPCSDFSAYTYGIEICKHLIVFAKSIGCKDIKIIDIGGGFPGDSEFRIDELANVINDAVDKLDSDIQVVSEPGRYYVESAFTLAAYIHSKRTISDENGLRHMYFANCGVYSGFIEELLNLCSRHPISLFNPVSDKKYLSTLWGPTLDSYDCIIKDTLLPEFQIGDWLVWSDMGAYTSSLAFKFNGFEPPVVYPFIRKSQWEEFCDITRYNMNYWLCKLE</sequence>
<comment type="similarity">
    <text evidence="2">Belongs to the Orn/Lys/Arg decarboxylase class-II family.</text>
</comment>
<evidence type="ECO:0000313" key="7">
    <source>
        <dbReference type="RefSeq" id="XP_015184011.1"/>
    </source>
</evidence>
<dbReference type="InterPro" id="IPR022657">
    <property type="entry name" value="De-COase2_CS"/>
</dbReference>
<dbReference type="Gene3D" id="3.20.20.10">
    <property type="entry name" value="Alanine racemase"/>
    <property type="match status" value="1"/>
</dbReference>
<gene>
    <name evidence="7" type="primary">LOC107070384</name>
</gene>
<dbReference type="PANTHER" id="PTHR11482:SF6">
    <property type="entry name" value="ORNITHINE DECARBOXYLASE 1-RELATED"/>
    <property type="match status" value="1"/>
</dbReference>
<evidence type="ECO:0000256" key="3">
    <source>
        <dbReference type="ARBA" id="ARBA00022898"/>
    </source>
</evidence>
<organism evidence="6 7">
    <name type="scientific">Polistes dominula</name>
    <name type="common">European paper wasp</name>
    <name type="synonym">Vespa dominula</name>
    <dbReference type="NCBI Taxonomy" id="743375"/>
    <lineage>
        <taxon>Eukaryota</taxon>
        <taxon>Metazoa</taxon>
        <taxon>Ecdysozoa</taxon>
        <taxon>Arthropoda</taxon>
        <taxon>Hexapoda</taxon>
        <taxon>Insecta</taxon>
        <taxon>Pterygota</taxon>
        <taxon>Neoptera</taxon>
        <taxon>Endopterygota</taxon>
        <taxon>Hymenoptera</taxon>
        <taxon>Apocrita</taxon>
        <taxon>Aculeata</taxon>
        <taxon>Vespoidea</taxon>
        <taxon>Vespidae</taxon>
        <taxon>Polistinae</taxon>
        <taxon>Polistini</taxon>
        <taxon>Polistes</taxon>
    </lineage>
</organism>
<dbReference type="InterPro" id="IPR022644">
    <property type="entry name" value="De-COase2_N"/>
</dbReference>
<dbReference type="InterPro" id="IPR000183">
    <property type="entry name" value="Orn/DAP/Arg_de-COase"/>
</dbReference>
<dbReference type="Proteomes" id="UP000694924">
    <property type="component" value="Unplaced"/>
</dbReference>
<dbReference type="InterPro" id="IPR009006">
    <property type="entry name" value="Ala_racemase/Decarboxylase_C"/>
</dbReference>
<evidence type="ECO:0000313" key="6">
    <source>
        <dbReference type="Proteomes" id="UP000694924"/>
    </source>
</evidence>
<keyword evidence="4" id="KW-0456">Lyase</keyword>